<sequence length="259" mass="28245">MAIEFTVDNAGIATLTINRPDRMNALDQVHYAELSRLWIEVRDNPAIRCAIITGTGDKSFCAGADIKEVLGDKIALHDLWQTQKQPLLNRGLEIWKPVIAAVNGYCLGGGMTLLLSTDIRIAATGATFAVGEVKRGIVAGMGGTQRLIRQVTHARAMEMLLTGDSIDATTAEHWGLINRVVPETDLMRTAQDFALRIAGNAPLAVRATKELALRARDMSLADGMRTEQMMNTLLQNTSSDMQEGRAAFLEKRPPRFTGA</sequence>
<dbReference type="PANTHER" id="PTHR11941:SF54">
    <property type="entry name" value="ENOYL-COA HYDRATASE, MITOCHONDRIAL"/>
    <property type="match status" value="1"/>
</dbReference>
<dbReference type="EMBL" id="CP022541">
    <property type="protein sequence ID" value="ASP23485.1"/>
    <property type="molecule type" value="Genomic_DNA"/>
</dbReference>
<dbReference type="FunFam" id="3.90.226.10:FF:000009">
    <property type="entry name" value="Carnitinyl-CoA dehydratase"/>
    <property type="match status" value="1"/>
</dbReference>
<dbReference type="Gene3D" id="1.10.12.10">
    <property type="entry name" value="Lyase 2-enoyl-coa Hydratase, Chain A, domain 2"/>
    <property type="match status" value="1"/>
</dbReference>
<evidence type="ECO:0000256" key="1">
    <source>
        <dbReference type="ARBA" id="ARBA00005254"/>
    </source>
</evidence>
<dbReference type="PANTHER" id="PTHR11941">
    <property type="entry name" value="ENOYL-COA HYDRATASE-RELATED"/>
    <property type="match status" value="1"/>
</dbReference>
<name>A0A222EBC0_9RHOB</name>
<dbReference type="InterPro" id="IPR029045">
    <property type="entry name" value="ClpP/crotonase-like_dom_sf"/>
</dbReference>
<geneLocation type="plasmid" evidence="5">
    <name>psms3-1</name>
</geneLocation>
<proteinExistence type="inferred from homology"/>
<dbReference type="Gene3D" id="3.90.226.10">
    <property type="entry name" value="2-enoyl-CoA Hydratase, Chain A, domain 1"/>
    <property type="match status" value="1"/>
</dbReference>
<dbReference type="InterPro" id="IPR014748">
    <property type="entry name" value="Enoyl-CoA_hydra_C"/>
</dbReference>
<gene>
    <name evidence="4" type="primary">dpgD</name>
    <name evidence="4" type="ORF">ANTHELSMS3_05105</name>
</gene>
<dbReference type="Pfam" id="PF00378">
    <property type="entry name" value="ECH_1"/>
    <property type="match status" value="1"/>
</dbReference>
<dbReference type="GO" id="GO:0006635">
    <property type="term" value="P:fatty acid beta-oxidation"/>
    <property type="evidence" value="ECO:0007669"/>
    <property type="project" value="TreeGrafter"/>
</dbReference>
<dbReference type="OrthoDB" id="9781757at2"/>
<evidence type="ECO:0000313" key="4">
    <source>
        <dbReference type="EMBL" id="ASP23485.1"/>
    </source>
</evidence>
<comment type="similarity">
    <text evidence="1 3">Belongs to the enoyl-CoA hydratase/isomerase family.</text>
</comment>
<keyword evidence="2 4" id="KW-0456">Lyase</keyword>
<dbReference type="EC" id="4.2.1.17" evidence="4"/>
<reference evidence="4 5" key="1">
    <citation type="submission" date="2017-07" db="EMBL/GenBank/DDBJ databases">
        <title>Genome Sequence of Antarctobacter heliothermus Strain SMS3 Isolated from a culture of the Diatom Skeletonema marinoi.</title>
        <authorList>
            <person name="Topel M."/>
            <person name="Pinder M.I.M."/>
            <person name="Johansson O.N."/>
            <person name="Kourtchenko O."/>
            <person name="Godhe A."/>
            <person name="Clarke A.K."/>
        </authorList>
    </citation>
    <scope>NUCLEOTIDE SEQUENCE [LARGE SCALE GENOMIC DNA]</scope>
    <source>
        <strain evidence="4 5">SMS3</strain>
        <plasmid evidence="5">Plasmid psms3-1</plasmid>
    </source>
</reference>
<dbReference type="RefSeq" id="WP_094037544.1">
    <property type="nucleotide sequence ID" value="NZ_CP022541.1"/>
</dbReference>
<dbReference type="KEGG" id="aht:ANTHELSMS3_05105"/>
<accession>A0A222EBC0</accession>
<organism evidence="4 5">
    <name type="scientific">Antarctobacter heliothermus</name>
    <dbReference type="NCBI Taxonomy" id="74033"/>
    <lineage>
        <taxon>Bacteria</taxon>
        <taxon>Pseudomonadati</taxon>
        <taxon>Pseudomonadota</taxon>
        <taxon>Alphaproteobacteria</taxon>
        <taxon>Rhodobacterales</taxon>
        <taxon>Roseobacteraceae</taxon>
        <taxon>Antarctobacter</taxon>
    </lineage>
</organism>
<dbReference type="GO" id="GO:0004300">
    <property type="term" value="F:enoyl-CoA hydratase activity"/>
    <property type="evidence" value="ECO:0007669"/>
    <property type="project" value="UniProtKB-EC"/>
</dbReference>
<dbReference type="InterPro" id="IPR018376">
    <property type="entry name" value="Enoyl-CoA_hyd/isom_CS"/>
</dbReference>
<dbReference type="CDD" id="cd06558">
    <property type="entry name" value="crotonase-like"/>
    <property type="match status" value="1"/>
</dbReference>
<keyword evidence="5" id="KW-1185">Reference proteome</keyword>
<dbReference type="PROSITE" id="PS00166">
    <property type="entry name" value="ENOYL_COA_HYDRATASE"/>
    <property type="match status" value="1"/>
</dbReference>
<protein>
    <submittedName>
        <fullName evidence="4">Enoyl-CoA-hydratase</fullName>
        <ecNumber evidence="4">4.2.1.17</ecNumber>
    </submittedName>
</protein>
<dbReference type="AlphaFoldDB" id="A0A222EBC0"/>
<evidence type="ECO:0000256" key="2">
    <source>
        <dbReference type="ARBA" id="ARBA00023239"/>
    </source>
</evidence>
<dbReference type="Proteomes" id="UP000203589">
    <property type="component" value="Plasmid pSMS3-1"/>
</dbReference>
<keyword evidence="4" id="KW-0614">Plasmid</keyword>
<dbReference type="InterPro" id="IPR001753">
    <property type="entry name" value="Enoyl-CoA_hydra/iso"/>
</dbReference>
<evidence type="ECO:0000313" key="5">
    <source>
        <dbReference type="Proteomes" id="UP000203589"/>
    </source>
</evidence>
<dbReference type="SUPFAM" id="SSF52096">
    <property type="entry name" value="ClpP/crotonase"/>
    <property type="match status" value="1"/>
</dbReference>
<evidence type="ECO:0000256" key="3">
    <source>
        <dbReference type="RuleBase" id="RU003707"/>
    </source>
</evidence>